<feature type="region of interest" description="Disordered" evidence="1">
    <location>
        <begin position="46"/>
        <end position="91"/>
    </location>
</feature>
<feature type="compositionally biased region" description="Basic and acidic residues" evidence="1">
    <location>
        <begin position="14"/>
        <end position="23"/>
    </location>
</feature>
<proteinExistence type="predicted"/>
<evidence type="ECO:0000313" key="3">
    <source>
        <dbReference type="Proteomes" id="UP001642464"/>
    </source>
</evidence>
<accession>A0ABP0PS77</accession>
<organism evidence="2 3">
    <name type="scientific">Durusdinium trenchii</name>
    <dbReference type="NCBI Taxonomy" id="1381693"/>
    <lineage>
        <taxon>Eukaryota</taxon>
        <taxon>Sar</taxon>
        <taxon>Alveolata</taxon>
        <taxon>Dinophyceae</taxon>
        <taxon>Suessiales</taxon>
        <taxon>Symbiodiniaceae</taxon>
        <taxon>Durusdinium</taxon>
    </lineage>
</organism>
<sequence length="158" mass="16786">MIEKSFSWAKARGLTRDNPVHGEEEARLVLEDGFQHDDERGEMRHLKGEGHLEDADGALLSAPEGMELSEGAGPEATGASDPKSEQAAAAAAAAASGLDELLRSPGLEGHSYTTRLLTTLLPSNWYAKKDASINAILQALAHDLTQLLDVGITVEAGW</sequence>
<evidence type="ECO:0000313" key="2">
    <source>
        <dbReference type="EMBL" id="CAK9078897.1"/>
    </source>
</evidence>
<feature type="region of interest" description="Disordered" evidence="1">
    <location>
        <begin position="1"/>
        <end position="23"/>
    </location>
</feature>
<dbReference type="Proteomes" id="UP001642464">
    <property type="component" value="Unassembled WGS sequence"/>
</dbReference>
<reference evidence="2 3" key="1">
    <citation type="submission" date="2024-02" db="EMBL/GenBank/DDBJ databases">
        <authorList>
            <person name="Chen Y."/>
            <person name="Shah S."/>
            <person name="Dougan E. K."/>
            <person name="Thang M."/>
            <person name="Chan C."/>
        </authorList>
    </citation>
    <scope>NUCLEOTIDE SEQUENCE [LARGE SCALE GENOMIC DNA]</scope>
</reference>
<evidence type="ECO:0000256" key="1">
    <source>
        <dbReference type="SAM" id="MobiDB-lite"/>
    </source>
</evidence>
<name>A0ABP0PS77_9DINO</name>
<keyword evidence="3" id="KW-1185">Reference proteome</keyword>
<gene>
    <name evidence="2" type="ORF">SCF082_LOCUS37667</name>
</gene>
<comment type="caution">
    <text evidence="2">The sequence shown here is derived from an EMBL/GenBank/DDBJ whole genome shotgun (WGS) entry which is preliminary data.</text>
</comment>
<dbReference type="EMBL" id="CAXAMM010038556">
    <property type="protein sequence ID" value="CAK9078897.1"/>
    <property type="molecule type" value="Genomic_DNA"/>
</dbReference>
<protein>
    <submittedName>
        <fullName evidence="2">Uncharacterized protein</fullName>
    </submittedName>
</protein>